<dbReference type="STRING" id="60517.A0A0R3VSZ0"/>
<reference evidence="6" key="1">
    <citation type="submission" date="2017-02" db="UniProtKB">
        <authorList>
            <consortium name="WormBaseParasite"/>
        </authorList>
    </citation>
    <scope>IDENTIFICATION</scope>
</reference>
<sequence length="393" mass="44388">MTDVPECYNYGVFFDDGYDYMKHMKSMKEFVQDPNYVIENEEDAIIPDNYAPPPAEMVVSDDPVDEEFEILSDDEAITDGGELEDNFVELAGGKHVRLSDDGDATSDSYEVRDAKPVPSSVNLPLHKIRLMERYLWGTEADELPMEDPYEISSHKNSVVAAAARKGRPLTEGEELLEKQFHKLMQVTKSRSDYDARSTMSGTSVMSENLQSAVRADEVMISKRHPQTGDWECLDGPLKTATLNRLEEMSEPDVDEDPLRDWMGKEKVTIDTIVSNHQATDSGTVREPEVLVMPKQKPVFIPAKTEVRDINSSLESEKGSDDESEMSSEVNLYRRPKGETTEEKRARKAALKAHKRERQRVKKENKANFRREQMLLSGTGRSIPSSGGRIFLDG</sequence>
<feature type="compositionally biased region" description="Basic and acidic residues" evidence="3">
    <location>
        <begin position="361"/>
        <end position="372"/>
    </location>
</feature>
<dbReference type="PANTHER" id="PTHR21531">
    <property type="entry name" value="LOW-TEMPERATURE VIABILITY PROTEIN LTV1-RELATED"/>
    <property type="match status" value="1"/>
</dbReference>
<feature type="compositionally biased region" description="Basic and acidic residues" evidence="3">
    <location>
        <begin position="309"/>
        <end position="320"/>
    </location>
</feature>
<feature type="compositionally biased region" description="Basic and acidic residues" evidence="3">
    <location>
        <begin position="335"/>
        <end position="344"/>
    </location>
</feature>
<dbReference type="GO" id="GO:0042274">
    <property type="term" value="P:ribosomal small subunit biogenesis"/>
    <property type="evidence" value="ECO:0007669"/>
    <property type="project" value="InterPro"/>
</dbReference>
<evidence type="ECO:0000313" key="5">
    <source>
        <dbReference type="Proteomes" id="UP000282613"/>
    </source>
</evidence>
<dbReference type="InterPro" id="IPR007307">
    <property type="entry name" value="Ltv1"/>
</dbReference>
<name>A0A0R3VSZ0_TAEAS</name>
<evidence type="ECO:0000313" key="6">
    <source>
        <dbReference type="WBParaSite" id="TASK_0000031801-mRNA-1"/>
    </source>
</evidence>
<reference evidence="4 5" key="2">
    <citation type="submission" date="2018-11" db="EMBL/GenBank/DDBJ databases">
        <authorList>
            <consortium name="Pathogen Informatics"/>
        </authorList>
    </citation>
    <scope>NUCLEOTIDE SEQUENCE [LARGE SCALE GENOMIC DNA]</scope>
</reference>
<protein>
    <recommendedName>
        <fullName evidence="2">Protein LTV1 homolog</fullName>
    </recommendedName>
</protein>
<evidence type="ECO:0000256" key="1">
    <source>
        <dbReference type="ARBA" id="ARBA00009078"/>
    </source>
</evidence>
<gene>
    <name evidence="4" type="ORF">TASK_LOCUS319</name>
</gene>
<dbReference type="OrthoDB" id="5852896at2759"/>
<dbReference type="GO" id="GO:0005829">
    <property type="term" value="C:cytosol"/>
    <property type="evidence" value="ECO:0007669"/>
    <property type="project" value="TreeGrafter"/>
</dbReference>
<feature type="compositionally biased region" description="Basic residues" evidence="3">
    <location>
        <begin position="345"/>
        <end position="360"/>
    </location>
</feature>
<organism evidence="6">
    <name type="scientific">Taenia asiatica</name>
    <name type="common">Asian tapeworm</name>
    <dbReference type="NCBI Taxonomy" id="60517"/>
    <lineage>
        <taxon>Eukaryota</taxon>
        <taxon>Metazoa</taxon>
        <taxon>Spiralia</taxon>
        <taxon>Lophotrochozoa</taxon>
        <taxon>Platyhelminthes</taxon>
        <taxon>Cestoda</taxon>
        <taxon>Eucestoda</taxon>
        <taxon>Cyclophyllidea</taxon>
        <taxon>Taeniidae</taxon>
        <taxon>Taenia</taxon>
    </lineage>
</organism>
<feature type="region of interest" description="Disordered" evidence="3">
    <location>
        <begin position="309"/>
        <end position="393"/>
    </location>
</feature>
<dbReference type="GO" id="GO:0000056">
    <property type="term" value="P:ribosomal small subunit export from nucleus"/>
    <property type="evidence" value="ECO:0007669"/>
    <property type="project" value="TreeGrafter"/>
</dbReference>
<dbReference type="GO" id="GO:0030688">
    <property type="term" value="C:preribosome, small subunit precursor"/>
    <property type="evidence" value="ECO:0007669"/>
    <property type="project" value="TreeGrafter"/>
</dbReference>
<dbReference type="PANTHER" id="PTHR21531:SF0">
    <property type="entry name" value="PROTEIN LTV1 HOMOLOG"/>
    <property type="match status" value="1"/>
</dbReference>
<dbReference type="AlphaFoldDB" id="A0A0R3VSZ0"/>
<dbReference type="EMBL" id="UYRS01000036">
    <property type="protein sequence ID" value="VDK20664.1"/>
    <property type="molecule type" value="Genomic_DNA"/>
</dbReference>
<evidence type="ECO:0000256" key="2">
    <source>
        <dbReference type="ARBA" id="ARBA00021561"/>
    </source>
</evidence>
<dbReference type="WBParaSite" id="TASK_0000031801-mRNA-1">
    <property type="protein sequence ID" value="TASK_0000031801-mRNA-1"/>
    <property type="gene ID" value="TASK_0000031801"/>
</dbReference>
<comment type="similarity">
    <text evidence="1">Belongs to the LTV1 family.</text>
</comment>
<keyword evidence="5" id="KW-1185">Reference proteome</keyword>
<evidence type="ECO:0000313" key="4">
    <source>
        <dbReference type="EMBL" id="VDK20664.1"/>
    </source>
</evidence>
<evidence type="ECO:0000256" key="3">
    <source>
        <dbReference type="SAM" id="MobiDB-lite"/>
    </source>
</evidence>
<proteinExistence type="inferred from homology"/>
<accession>A0A0R3VSZ0</accession>
<dbReference type="Proteomes" id="UP000282613">
    <property type="component" value="Unassembled WGS sequence"/>
</dbReference>
<dbReference type="GO" id="GO:0005634">
    <property type="term" value="C:nucleus"/>
    <property type="evidence" value="ECO:0007669"/>
    <property type="project" value="TreeGrafter"/>
</dbReference>